<keyword evidence="1" id="KW-0297">G-protein coupled receptor</keyword>
<evidence type="ECO:0000313" key="7">
    <source>
        <dbReference type="Proteomes" id="UP001249851"/>
    </source>
</evidence>
<dbReference type="Proteomes" id="UP001249851">
    <property type="component" value="Unassembled WGS sequence"/>
</dbReference>
<keyword evidence="3" id="KW-0325">Glycoprotein</keyword>
<accession>A0AAD9R0P8</accession>
<evidence type="ECO:0000256" key="3">
    <source>
        <dbReference type="ARBA" id="ARBA00023180"/>
    </source>
</evidence>
<keyword evidence="5" id="KW-0472">Membrane</keyword>
<reference evidence="6" key="2">
    <citation type="journal article" date="2023" name="Science">
        <title>Genomic signatures of disease resistance in endangered staghorn corals.</title>
        <authorList>
            <person name="Vollmer S.V."/>
            <person name="Selwyn J.D."/>
            <person name="Despard B.A."/>
            <person name="Roesel C.L."/>
        </authorList>
    </citation>
    <scope>NUCLEOTIDE SEQUENCE</scope>
    <source>
        <strain evidence="6">K2</strain>
    </source>
</reference>
<keyword evidence="5" id="KW-0812">Transmembrane</keyword>
<dbReference type="PANTHER" id="PTHR10519">
    <property type="entry name" value="GABA-B RECEPTOR"/>
    <property type="match status" value="1"/>
</dbReference>
<feature type="transmembrane region" description="Helical" evidence="5">
    <location>
        <begin position="27"/>
        <end position="49"/>
    </location>
</feature>
<evidence type="ECO:0000256" key="4">
    <source>
        <dbReference type="ARBA" id="ARBA00023224"/>
    </source>
</evidence>
<keyword evidence="4" id="KW-0807">Transducer</keyword>
<proteinExistence type="predicted"/>
<name>A0AAD9R0P8_ACRCE</name>
<dbReference type="AlphaFoldDB" id="A0AAD9R0P8"/>
<keyword evidence="2 6" id="KW-0675">Receptor</keyword>
<dbReference type="PANTHER" id="PTHR10519:SF74">
    <property type="entry name" value="GAMMA-AMINOBUTYRIC ACID TYPE B RECEPTOR SUBUNIT 2"/>
    <property type="match status" value="1"/>
</dbReference>
<evidence type="ECO:0000256" key="1">
    <source>
        <dbReference type="ARBA" id="ARBA00023040"/>
    </source>
</evidence>
<gene>
    <name evidence="6" type="ORF">P5673_004578</name>
</gene>
<dbReference type="EMBL" id="JARQWQ010000007">
    <property type="protein sequence ID" value="KAK2570867.1"/>
    <property type="molecule type" value="Genomic_DNA"/>
</dbReference>
<dbReference type="GO" id="GO:0007214">
    <property type="term" value="P:gamma-aminobutyric acid signaling pathway"/>
    <property type="evidence" value="ECO:0007669"/>
    <property type="project" value="TreeGrafter"/>
</dbReference>
<evidence type="ECO:0000313" key="6">
    <source>
        <dbReference type="EMBL" id="KAK2570867.1"/>
    </source>
</evidence>
<reference evidence="6" key="1">
    <citation type="journal article" date="2023" name="G3 (Bethesda)">
        <title>Whole genome assembly and annotation of the endangered Caribbean coral Acropora cervicornis.</title>
        <authorList>
            <person name="Selwyn J.D."/>
            <person name="Vollmer S.V."/>
        </authorList>
    </citation>
    <scope>NUCLEOTIDE SEQUENCE</scope>
    <source>
        <strain evidence="6">K2</strain>
    </source>
</reference>
<organism evidence="6 7">
    <name type="scientific">Acropora cervicornis</name>
    <name type="common">Staghorn coral</name>
    <dbReference type="NCBI Taxonomy" id="6130"/>
    <lineage>
        <taxon>Eukaryota</taxon>
        <taxon>Metazoa</taxon>
        <taxon>Cnidaria</taxon>
        <taxon>Anthozoa</taxon>
        <taxon>Hexacorallia</taxon>
        <taxon>Scleractinia</taxon>
        <taxon>Astrocoeniina</taxon>
        <taxon>Acroporidae</taxon>
        <taxon>Acropora</taxon>
    </lineage>
</organism>
<protein>
    <submittedName>
        <fullName evidence="6">Gamma-aminobutyric acid type B receptor subunit 2</fullName>
    </submittedName>
</protein>
<keyword evidence="7" id="KW-1185">Reference proteome</keyword>
<evidence type="ECO:0000256" key="2">
    <source>
        <dbReference type="ARBA" id="ARBA00023170"/>
    </source>
</evidence>
<keyword evidence="5" id="KW-1133">Transmembrane helix</keyword>
<comment type="caution">
    <text evidence="6">The sequence shown here is derived from an EMBL/GenBank/DDBJ whole genome shotgun (WGS) entry which is preliminary data.</text>
</comment>
<sequence>MAVYNVCTICAIGVPLALVIYTQHHNLYFYVVAISIVSCTTLTLCLVFVPKIRSLKKSNTSEASGIFPTNGLKYKKRFLKGGSKSLTTKELGNEIEWLQGQNGSAALDLKR</sequence>
<dbReference type="GO" id="GO:0038039">
    <property type="term" value="C:G protein-coupled receptor heterodimeric complex"/>
    <property type="evidence" value="ECO:0007669"/>
    <property type="project" value="TreeGrafter"/>
</dbReference>
<dbReference type="GO" id="GO:0004965">
    <property type="term" value="F:G protein-coupled GABA receptor activity"/>
    <property type="evidence" value="ECO:0007669"/>
    <property type="project" value="InterPro"/>
</dbReference>
<dbReference type="InterPro" id="IPR002455">
    <property type="entry name" value="GPCR3_GABA-B"/>
</dbReference>
<evidence type="ECO:0000256" key="5">
    <source>
        <dbReference type="SAM" id="Phobius"/>
    </source>
</evidence>